<keyword evidence="2" id="KW-1185">Reference proteome</keyword>
<evidence type="ECO:0000313" key="2">
    <source>
        <dbReference type="Proteomes" id="UP001497480"/>
    </source>
</evidence>
<dbReference type="AlphaFoldDB" id="A0AAV1WFQ3"/>
<gene>
    <name evidence="1" type="ORF">LLUT_LOCUS9245</name>
</gene>
<protein>
    <submittedName>
        <fullName evidence="1">Uncharacterized protein</fullName>
    </submittedName>
</protein>
<evidence type="ECO:0000313" key="1">
    <source>
        <dbReference type="EMBL" id="CAL0308185.1"/>
    </source>
</evidence>
<organism evidence="1 2">
    <name type="scientific">Lupinus luteus</name>
    <name type="common">European yellow lupine</name>
    <dbReference type="NCBI Taxonomy" id="3873"/>
    <lineage>
        <taxon>Eukaryota</taxon>
        <taxon>Viridiplantae</taxon>
        <taxon>Streptophyta</taxon>
        <taxon>Embryophyta</taxon>
        <taxon>Tracheophyta</taxon>
        <taxon>Spermatophyta</taxon>
        <taxon>Magnoliopsida</taxon>
        <taxon>eudicotyledons</taxon>
        <taxon>Gunneridae</taxon>
        <taxon>Pentapetalae</taxon>
        <taxon>rosids</taxon>
        <taxon>fabids</taxon>
        <taxon>Fabales</taxon>
        <taxon>Fabaceae</taxon>
        <taxon>Papilionoideae</taxon>
        <taxon>50 kb inversion clade</taxon>
        <taxon>genistoids sensu lato</taxon>
        <taxon>core genistoids</taxon>
        <taxon>Genisteae</taxon>
        <taxon>Lupinus</taxon>
    </lineage>
</organism>
<accession>A0AAV1WFQ3</accession>
<proteinExistence type="predicted"/>
<reference evidence="1 2" key="1">
    <citation type="submission" date="2024-03" db="EMBL/GenBank/DDBJ databases">
        <authorList>
            <person name="Martinez-Hernandez J."/>
        </authorList>
    </citation>
    <scope>NUCLEOTIDE SEQUENCE [LARGE SCALE GENOMIC DNA]</scope>
</reference>
<dbReference type="EMBL" id="CAXHTB010000006">
    <property type="protein sequence ID" value="CAL0308185.1"/>
    <property type="molecule type" value="Genomic_DNA"/>
</dbReference>
<comment type="caution">
    <text evidence="1">The sequence shown here is derived from an EMBL/GenBank/DDBJ whole genome shotgun (WGS) entry which is preliminary data.</text>
</comment>
<name>A0AAV1WFQ3_LUPLU</name>
<sequence length="106" mass="11831">MCILSTIQNLFIFHFQSNISLISQISPNAFSSSPLVFHNPNHFGLTHEREGSSVFIFFVRDPSLVVRLLHVGHTLSLPFFFAHVPLRVCSISSPPEGEGNLGVFYS</sequence>
<dbReference type="Proteomes" id="UP001497480">
    <property type="component" value="Unassembled WGS sequence"/>
</dbReference>